<evidence type="ECO:0000256" key="14">
    <source>
        <dbReference type="ARBA" id="ARBA00043094"/>
    </source>
</evidence>
<gene>
    <name evidence="17" type="ORF">BWK73_35550</name>
</gene>
<dbReference type="SMART" id="SM00387">
    <property type="entry name" value="HATPase_c"/>
    <property type="match status" value="1"/>
</dbReference>
<evidence type="ECO:0000256" key="8">
    <source>
        <dbReference type="ARBA" id="ARBA00022840"/>
    </source>
</evidence>
<keyword evidence="3" id="KW-0597">Phosphoprotein</keyword>
<evidence type="ECO:0000259" key="15">
    <source>
        <dbReference type="PROSITE" id="PS50109"/>
    </source>
</evidence>
<dbReference type="GO" id="GO:0000155">
    <property type="term" value="F:phosphorelay sensor kinase activity"/>
    <property type="evidence" value="ECO:0007669"/>
    <property type="project" value="InterPro"/>
</dbReference>
<evidence type="ECO:0000256" key="6">
    <source>
        <dbReference type="ARBA" id="ARBA00022777"/>
    </source>
</evidence>
<evidence type="ECO:0000256" key="1">
    <source>
        <dbReference type="ARBA" id="ARBA00000085"/>
    </source>
</evidence>
<dbReference type="InterPro" id="IPR036890">
    <property type="entry name" value="HATPase_C_sf"/>
</dbReference>
<comment type="catalytic activity">
    <reaction evidence="1">
        <text>ATP + protein L-histidine = ADP + protein N-phospho-L-histidine.</text>
        <dbReference type="EC" id="2.7.13.3"/>
    </reaction>
</comment>
<keyword evidence="7" id="KW-0378">Hydrolase</keyword>
<keyword evidence="6 17" id="KW-0418">Kinase</keyword>
<dbReference type="InterPro" id="IPR005467">
    <property type="entry name" value="His_kinase_dom"/>
</dbReference>
<evidence type="ECO:0000313" key="17">
    <source>
        <dbReference type="EMBL" id="OQX04683.1"/>
    </source>
</evidence>
<comment type="function">
    <text evidence="11">Member of the two-component regulatory system NtrB/NtrC, which controls expression of the nitrogen-regulated (ntr) genes in response to nitrogen limitation. Under conditions of nitrogen limitation, NtrB autophosphorylates and transfers the phosphoryl group to NtrC. In the presence of nitrogen, acts as a phosphatase that dephosphorylates and inactivates NtrC.</text>
</comment>
<dbReference type="PRINTS" id="PR00344">
    <property type="entry name" value="BCTRLSENSOR"/>
</dbReference>
<evidence type="ECO:0000256" key="9">
    <source>
        <dbReference type="ARBA" id="ARBA00023012"/>
    </source>
</evidence>
<dbReference type="InterPro" id="IPR036097">
    <property type="entry name" value="HisK_dim/P_sf"/>
</dbReference>
<evidence type="ECO:0000256" key="11">
    <source>
        <dbReference type="ARBA" id="ARBA00037696"/>
    </source>
</evidence>
<dbReference type="InterPro" id="IPR035965">
    <property type="entry name" value="PAS-like_dom_sf"/>
</dbReference>
<dbReference type="CDD" id="cd00082">
    <property type="entry name" value="HisKA"/>
    <property type="match status" value="1"/>
</dbReference>
<keyword evidence="10" id="KW-0535">Nitrogen fixation</keyword>
<dbReference type="PANTHER" id="PTHR43065:SF16">
    <property type="entry name" value="SENSORY HISTIDINE KINASE_PHOSPHATASE NTRB"/>
    <property type="match status" value="1"/>
</dbReference>
<dbReference type="EMBL" id="MTEJ01000325">
    <property type="protein sequence ID" value="OQX04683.1"/>
    <property type="molecule type" value="Genomic_DNA"/>
</dbReference>
<sequence>MRHLEMNTKELLDILNCAVLVLDGSKCVVYMNQSGEMLFGQSHQRAVGESVVQLLRGDDFFEHLDLAMQQRDPHSLRECVVEVAGGELITIDCILTPLTLEQWPQHLLLEFQRVDRQLRIVREEQMIHQQQAIRELVRGIAHEIKNPLGGLRGAAQLLESELDNPELKEYTQIIISEADRLKNLVNGMLGPRTLPRAEEVNIHEVLEHVRHLVSTDMATDIHFVRDYDPSIPEFQGDRDQLVQVVLNIVSNAVRALENVGEVQLRTRILRQFTIHQVRYRHVLKIEICDNGPGVPSHLRDKLFLPMVSGHAEGSGLGLAIAQSLVRRHNGLIQYESVPGCTCFSILIPLENGHASR</sequence>
<evidence type="ECO:0000256" key="2">
    <source>
        <dbReference type="ARBA" id="ARBA00012438"/>
    </source>
</evidence>
<dbReference type="CDD" id="cd00130">
    <property type="entry name" value="PAS"/>
    <property type="match status" value="1"/>
</dbReference>
<keyword evidence="4" id="KW-0808">Transferase</keyword>
<evidence type="ECO:0000256" key="7">
    <source>
        <dbReference type="ARBA" id="ARBA00022801"/>
    </source>
</evidence>
<dbReference type="InterPro" id="IPR013767">
    <property type="entry name" value="PAS_fold"/>
</dbReference>
<evidence type="ECO:0000256" key="10">
    <source>
        <dbReference type="ARBA" id="ARBA00023231"/>
    </source>
</evidence>
<dbReference type="PROSITE" id="PS50112">
    <property type="entry name" value="PAS"/>
    <property type="match status" value="1"/>
</dbReference>
<evidence type="ECO:0000256" key="12">
    <source>
        <dbReference type="ARBA" id="ARBA00039567"/>
    </source>
</evidence>
<keyword evidence="5" id="KW-0547">Nucleotide-binding</keyword>
<dbReference type="SUPFAM" id="SSF47384">
    <property type="entry name" value="Homodimeric domain of signal transducing histidine kinase"/>
    <property type="match status" value="1"/>
</dbReference>
<dbReference type="Gene3D" id="3.30.450.20">
    <property type="entry name" value="PAS domain"/>
    <property type="match status" value="1"/>
</dbReference>
<dbReference type="EC" id="2.7.13.3" evidence="2"/>
<accession>A0A1Y1QG56</accession>
<dbReference type="Gene3D" id="1.10.287.130">
    <property type="match status" value="1"/>
</dbReference>
<comment type="caution">
    <text evidence="17">The sequence shown here is derived from an EMBL/GenBank/DDBJ whole genome shotgun (WGS) entry which is preliminary data.</text>
</comment>
<dbReference type="SMART" id="SM00091">
    <property type="entry name" value="PAS"/>
    <property type="match status" value="1"/>
</dbReference>
<organism evidence="17 18">
    <name type="scientific">Thiothrix lacustris</name>
    <dbReference type="NCBI Taxonomy" id="525917"/>
    <lineage>
        <taxon>Bacteria</taxon>
        <taxon>Pseudomonadati</taxon>
        <taxon>Pseudomonadota</taxon>
        <taxon>Gammaproteobacteria</taxon>
        <taxon>Thiotrichales</taxon>
        <taxon>Thiotrichaceae</taxon>
        <taxon>Thiothrix</taxon>
    </lineage>
</organism>
<dbReference type="InterPro" id="IPR004358">
    <property type="entry name" value="Sig_transdc_His_kin-like_C"/>
</dbReference>
<dbReference type="PROSITE" id="PS50109">
    <property type="entry name" value="HIS_KIN"/>
    <property type="match status" value="1"/>
</dbReference>
<dbReference type="InterPro" id="IPR003594">
    <property type="entry name" value="HATPase_dom"/>
</dbReference>
<feature type="domain" description="Histidine kinase" evidence="15">
    <location>
        <begin position="139"/>
        <end position="351"/>
    </location>
</feature>
<keyword evidence="9" id="KW-0902">Two-component regulatory system</keyword>
<dbReference type="Proteomes" id="UP000192491">
    <property type="component" value="Unassembled WGS sequence"/>
</dbReference>
<reference evidence="17 18" key="1">
    <citation type="submission" date="2017-01" db="EMBL/GenBank/DDBJ databases">
        <title>Novel large sulfur bacteria in the metagenomes of groundwater-fed chemosynthetic microbial mats in the Lake Huron basin.</title>
        <authorList>
            <person name="Sharrar A.M."/>
            <person name="Flood B.E."/>
            <person name="Bailey J.V."/>
            <person name="Jones D.S."/>
            <person name="Biddanda B."/>
            <person name="Ruberg S.A."/>
            <person name="Marcus D.N."/>
            <person name="Dick G.J."/>
        </authorList>
    </citation>
    <scope>NUCLEOTIDE SEQUENCE [LARGE SCALE GENOMIC DNA]</scope>
    <source>
        <strain evidence="17">A8</strain>
    </source>
</reference>
<protein>
    <recommendedName>
        <fullName evidence="12">Sensory histidine kinase/phosphatase NtrB</fullName>
        <ecNumber evidence="2">2.7.13.3</ecNumber>
    </recommendedName>
    <alternativeName>
        <fullName evidence="13">Nitrogen regulation protein NR(II)</fullName>
    </alternativeName>
    <alternativeName>
        <fullName evidence="14">Nitrogen regulator II</fullName>
    </alternativeName>
</protein>
<dbReference type="SUPFAM" id="SSF55785">
    <property type="entry name" value="PYP-like sensor domain (PAS domain)"/>
    <property type="match status" value="1"/>
</dbReference>
<keyword evidence="8" id="KW-0067">ATP-binding</keyword>
<dbReference type="InterPro" id="IPR000014">
    <property type="entry name" value="PAS"/>
</dbReference>
<dbReference type="SUPFAM" id="SSF55874">
    <property type="entry name" value="ATPase domain of HSP90 chaperone/DNA topoisomerase II/histidine kinase"/>
    <property type="match status" value="1"/>
</dbReference>
<dbReference type="Pfam" id="PF00512">
    <property type="entry name" value="HisKA"/>
    <property type="match status" value="1"/>
</dbReference>
<evidence type="ECO:0000256" key="13">
    <source>
        <dbReference type="ARBA" id="ARBA00042313"/>
    </source>
</evidence>
<evidence type="ECO:0000256" key="4">
    <source>
        <dbReference type="ARBA" id="ARBA00022679"/>
    </source>
</evidence>
<evidence type="ECO:0000256" key="5">
    <source>
        <dbReference type="ARBA" id="ARBA00022741"/>
    </source>
</evidence>
<evidence type="ECO:0000313" key="18">
    <source>
        <dbReference type="Proteomes" id="UP000192491"/>
    </source>
</evidence>
<evidence type="ECO:0000259" key="16">
    <source>
        <dbReference type="PROSITE" id="PS50112"/>
    </source>
</evidence>
<dbReference type="GO" id="GO:0006355">
    <property type="term" value="P:regulation of DNA-templated transcription"/>
    <property type="evidence" value="ECO:0007669"/>
    <property type="project" value="InterPro"/>
</dbReference>
<dbReference type="NCBIfam" id="NF008293">
    <property type="entry name" value="PRK11073.1"/>
    <property type="match status" value="1"/>
</dbReference>
<dbReference type="GO" id="GO:0016787">
    <property type="term" value="F:hydrolase activity"/>
    <property type="evidence" value="ECO:0007669"/>
    <property type="project" value="UniProtKB-KW"/>
</dbReference>
<dbReference type="GO" id="GO:0005524">
    <property type="term" value="F:ATP binding"/>
    <property type="evidence" value="ECO:0007669"/>
    <property type="project" value="UniProtKB-KW"/>
</dbReference>
<proteinExistence type="predicted"/>
<dbReference type="Gene3D" id="3.30.565.10">
    <property type="entry name" value="Histidine kinase-like ATPase, C-terminal domain"/>
    <property type="match status" value="1"/>
</dbReference>
<dbReference type="PANTHER" id="PTHR43065">
    <property type="entry name" value="SENSOR HISTIDINE KINASE"/>
    <property type="match status" value="1"/>
</dbReference>
<evidence type="ECO:0000256" key="3">
    <source>
        <dbReference type="ARBA" id="ARBA00022553"/>
    </source>
</evidence>
<feature type="domain" description="PAS" evidence="16">
    <location>
        <begin position="4"/>
        <end position="59"/>
    </location>
</feature>
<dbReference type="SMART" id="SM00388">
    <property type="entry name" value="HisKA"/>
    <property type="match status" value="1"/>
</dbReference>
<dbReference type="AlphaFoldDB" id="A0A1Y1QG56"/>
<dbReference type="Pfam" id="PF02518">
    <property type="entry name" value="HATPase_c"/>
    <property type="match status" value="1"/>
</dbReference>
<name>A0A1Y1QG56_9GAMM</name>
<dbReference type="InterPro" id="IPR003661">
    <property type="entry name" value="HisK_dim/P_dom"/>
</dbReference>
<dbReference type="Pfam" id="PF00989">
    <property type="entry name" value="PAS"/>
    <property type="match status" value="1"/>
</dbReference>